<protein>
    <submittedName>
        <fullName evidence="3">Uncharacterized protein</fullName>
    </submittedName>
</protein>
<evidence type="ECO:0000256" key="1">
    <source>
        <dbReference type="SAM" id="SignalP"/>
    </source>
</evidence>
<feature type="chain" id="PRO_5010984088" evidence="1">
    <location>
        <begin position="20"/>
        <end position="141"/>
    </location>
</feature>
<dbReference type="EMBL" id="FXXI01000008">
    <property type="protein sequence ID" value="SMS02126.1"/>
    <property type="molecule type" value="Genomic_DNA"/>
</dbReference>
<evidence type="ECO:0000313" key="5">
    <source>
        <dbReference type="Proteomes" id="UP001283366"/>
    </source>
</evidence>
<dbReference type="EMBL" id="JAWRCO010000002">
    <property type="protein sequence ID" value="MDW6005434.1"/>
    <property type="molecule type" value="Genomic_DNA"/>
</dbReference>
<evidence type="ECO:0000313" key="2">
    <source>
        <dbReference type="EMBL" id="MDW6005434.1"/>
    </source>
</evidence>
<dbReference type="Proteomes" id="UP001283366">
    <property type="component" value="Unassembled WGS sequence"/>
</dbReference>
<sequence>MKLLTLLFSLILLSPSVLSKSTPQRLVVDKEHIQMGQQGQVYIIQPSDELIIDASRYDYTSFSSMLSDTPNTAKVIIDGTEFSFYWEKEKNEYLLNKDSLVSHKDIFKGFESGKEIMFALGKSEKGIGAFYVYWVGKALVK</sequence>
<dbReference type="Proteomes" id="UP000196125">
    <property type="component" value="Unassembled WGS sequence"/>
</dbReference>
<proteinExistence type="predicted"/>
<keyword evidence="5" id="KW-1185">Reference proteome</keyword>
<dbReference type="AlphaFoldDB" id="A0A1Y6IWV4"/>
<reference evidence="2 5" key="2">
    <citation type="submission" date="2023-11" db="EMBL/GenBank/DDBJ databases">
        <title>Plant-associative lifestyle of Vibrio porteresiae and its evolutionary dynamics.</title>
        <authorList>
            <person name="Rameshkumar N."/>
            <person name="Kirti K."/>
        </authorList>
    </citation>
    <scope>NUCLEOTIDE SEQUENCE [LARGE SCALE GENOMIC DNA]</scope>
    <source>
        <strain evidence="2 5">MSSRF38</strain>
    </source>
</reference>
<accession>A0A1Y6IWV4</accession>
<evidence type="ECO:0000313" key="4">
    <source>
        <dbReference type="Proteomes" id="UP000196125"/>
    </source>
</evidence>
<keyword evidence="1" id="KW-0732">Signal</keyword>
<reference evidence="3 4" key="1">
    <citation type="submission" date="2017-05" db="EMBL/GenBank/DDBJ databases">
        <authorList>
            <person name="Song R."/>
            <person name="Chenine A.L."/>
            <person name="Ruprecht R.M."/>
        </authorList>
    </citation>
    <scope>NUCLEOTIDE SEQUENCE [LARGE SCALE GENOMIC DNA]</scope>
    <source>
        <strain evidence="3 4">CECT 7927</strain>
    </source>
</reference>
<name>A0A1Y6IWV4_9VIBR</name>
<organism evidence="3 4">
    <name type="scientific">Vibrio mangrovi</name>
    <dbReference type="NCBI Taxonomy" id="474394"/>
    <lineage>
        <taxon>Bacteria</taxon>
        <taxon>Pseudomonadati</taxon>
        <taxon>Pseudomonadota</taxon>
        <taxon>Gammaproteobacteria</taxon>
        <taxon>Vibrionales</taxon>
        <taxon>Vibrionaceae</taxon>
        <taxon>Vibrio</taxon>
    </lineage>
</organism>
<evidence type="ECO:0000313" key="3">
    <source>
        <dbReference type="EMBL" id="SMS02126.1"/>
    </source>
</evidence>
<gene>
    <name evidence="2" type="ORF">SBX37_21420</name>
    <name evidence="3" type="ORF">VIM7927_03444</name>
</gene>
<feature type="signal peptide" evidence="1">
    <location>
        <begin position="1"/>
        <end position="19"/>
    </location>
</feature>
<dbReference type="RefSeq" id="WP_087482149.1">
    <property type="nucleotide sequence ID" value="NZ_AP024884.1"/>
</dbReference>